<dbReference type="InterPro" id="IPR011043">
    <property type="entry name" value="Gal_Oxase/kelch_b-propeller"/>
</dbReference>
<feature type="domain" description="F-box" evidence="1">
    <location>
        <begin position="84"/>
        <end position="123"/>
    </location>
</feature>
<dbReference type="SUPFAM" id="SSF81383">
    <property type="entry name" value="F-box domain"/>
    <property type="match status" value="1"/>
</dbReference>
<evidence type="ECO:0000259" key="1">
    <source>
        <dbReference type="PROSITE" id="PS50181"/>
    </source>
</evidence>
<dbReference type="EMBL" id="JAMFTS010000003">
    <property type="protein sequence ID" value="KAJ4776125.1"/>
    <property type="molecule type" value="Genomic_DNA"/>
</dbReference>
<comment type="caution">
    <text evidence="2">The sequence shown here is derived from an EMBL/GenBank/DDBJ whole genome shotgun (WGS) entry which is preliminary data.</text>
</comment>
<accession>A0AAV8E7M5</accession>
<name>A0AAV8E7M5_9POAL</name>
<evidence type="ECO:0000313" key="2">
    <source>
        <dbReference type="EMBL" id="KAJ4776125.1"/>
    </source>
</evidence>
<protein>
    <submittedName>
        <fullName evidence="2">F-box/kelch-repeat protein</fullName>
    </submittedName>
</protein>
<dbReference type="InterPro" id="IPR015915">
    <property type="entry name" value="Kelch-typ_b-propeller"/>
</dbReference>
<dbReference type="InterPro" id="IPR036047">
    <property type="entry name" value="F-box-like_dom_sf"/>
</dbReference>
<dbReference type="CDD" id="cd09917">
    <property type="entry name" value="F-box_SF"/>
    <property type="match status" value="1"/>
</dbReference>
<dbReference type="Gene3D" id="2.120.10.80">
    <property type="entry name" value="Kelch-type beta propeller"/>
    <property type="match status" value="1"/>
</dbReference>
<reference evidence="2" key="1">
    <citation type="submission" date="2022-08" db="EMBL/GenBank/DDBJ databases">
        <authorList>
            <person name="Marques A."/>
        </authorList>
    </citation>
    <scope>NUCLEOTIDE SEQUENCE</scope>
    <source>
        <strain evidence="2">RhyPub2mFocal</strain>
        <tissue evidence="2">Leaves</tissue>
    </source>
</reference>
<organism evidence="2 3">
    <name type="scientific">Rhynchospora pubera</name>
    <dbReference type="NCBI Taxonomy" id="906938"/>
    <lineage>
        <taxon>Eukaryota</taxon>
        <taxon>Viridiplantae</taxon>
        <taxon>Streptophyta</taxon>
        <taxon>Embryophyta</taxon>
        <taxon>Tracheophyta</taxon>
        <taxon>Spermatophyta</taxon>
        <taxon>Magnoliopsida</taxon>
        <taxon>Liliopsida</taxon>
        <taxon>Poales</taxon>
        <taxon>Cyperaceae</taxon>
        <taxon>Cyperoideae</taxon>
        <taxon>Rhynchosporeae</taxon>
        <taxon>Rhynchospora</taxon>
    </lineage>
</organism>
<evidence type="ECO:0000313" key="3">
    <source>
        <dbReference type="Proteomes" id="UP001140206"/>
    </source>
</evidence>
<proteinExistence type="predicted"/>
<dbReference type="InterPro" id="IPR001810">
    <property type="entry name" value="F-box_dom"/>
</dbReference>
<dbReference type="PROSITE" id="PS50181">
    <property type="entry name" value="FBOX"/>
    <property type="match status" value="1"/>
</dbReference>
<dbReference type="Gene3D" id="1.20.1280.50">
    <property type="match status" value="1"/>
</dbReference>
<sequence>MNLNLAGTLPINYRDPIITFHCNLHILFSVPSLSLSLSRSQLKFVVISSLDQNKKMAYQTHDLTKTSYCQSLLPINKANNDLSAFPINMLPEEMQIKILSHLQTDDMVRCESVCKKWQTGIESWASRPPLGYTPQPKKPLYFMFNSEVPYATYAYNSDKEKWIPFDIPNSDETDQSPTPQLETTFFSQYTLYISASRGLVCFMETRTQDKCYVFNPILKNRIKLLPKAPGDIADYCAVTLSTDVGSRQYVVAMVKSYHVESIIKNHIQFYVDIHLYKSETSSWVNFHTEKLVGWHGGDSDSCVICKDRLYVVANFPYVAGGTKPFHEIVAYDLSQTRQSQKKSPARTKVTIPCALTCVRLQNLDGKLIMVGGIPKKGTMTLDTVAIWELCGKNLKEITRAPDDVISRFREKFDPTFIASGCGDIVFIQSYNSRALISYDTRKNVWKIVSKTPFPVLDDNSHYFGGFCFEPLLDIVP</sequence>
<dbReference type="Proteomes" id="UP001140206">
    <property type="component" value="Chromosome 3"/>
</dbReference>
<dbReference type="SMART" id="SM00256">
    <property type="entry name" value="FBOX"/>
    <property type="match status" value="1"/>
</dbReference>
<gene>
    <name evidence="2" type="ORF">LUZ62_060382</name>
</gene>
<dbReference type="AlphaFoldDB" id="A0AAV8E7M5"/>
<dbReference type="PANTHER" id="PTHR31672">
    <property type="entry name" value="BNACNNG10540D PROTEIN"/>
    <property type="match status" value="1"/>
</dbReference>
<dbReference type="PANTHER" id="PTHR31672:SF2">
    <property type="entry name" value="F-BOX DOMAIN-CONTAINING PROTEIN"/>
    <property type="match status" value="1"/>
</dbReference>
<dbReference type="Pfam" id="PF12937">
    <property type="entry name" value="F-box-like"/>
    <property type="match status" value="1"/>
</dbReference>
<dbReference type="SUPFAM" id="SSF50965">
    <property type="entry name" value="Galactose oxidase, central domain"/>
    <property type="match status" value="1"/>
</dbReference>
<dbReference type="InterPro" id="IPR050796">
    <property type="entry name" value="SCF_F-box_component"/>
</dbReference>
<dbReference type="Pfam" id="PF24750">
    <property type="entry name" value="b-prop_At3g26010-like"/>
    <property type="match status" value="1"/>
</dbReference>
<keyword evidence="3" id="KW-1185">Reference proteome</keyword>
<dbReference type="InterPro" id="IPR056592">
    <property type="entry name" value="Beta-prop_At3g26010-like"/>
</dbReference>